<proteinExistence type="evidence at transcript level"/>
<dbReference type="SUPFAM" id="SSF50978">
    <property type="entry name" value="WD40 repeat-like"/>
    <property type="match status" value="1"/>
</dbReference>
<protein>
    <submittedName>
        <fullName evidence="1">Wd40 repeat-containing protein</fullName>
    </submittedName>
</protein>
<dbReference type="EMBL" id="JU965119">
    <property type="protein sequence ID" value="AFJ68707.1"/>
    <property type="molecule type" value="mRNA"/>
</dbReference>
<reference evidence="1" key="2">
    <citation type="journal article" date="2012" name="Nat. Commun.">
        <title>Draft genome sequence and genetic transformation of the oleaginous alga Nannochloropis gaditana.</title>
        <authorList>
            <person name="Radakovits R."/>
            <person name="Jinkerson R.E."/>
            <person name="Fuerstenberg S.I."/>
            <person name="Tae H."/>
            <person name="Settlage R.E."/>
            <person name="Boore J.L."/>
            <person name="Posewitz M.C."/>
        </authorList>
    </citation>
    <scope>NUCLEOTIDE SEQUENCE</scope>
    <source>
        <strain evidence="1">CCMP526</strain>
    </source>
</reference>
<sequence>MDEVEYRNGCTTRNRPSFALDDSHWSCFTGHKGEVLSLDLLGPQENGSAVMGASMLASGGEDSTCRIWDVAAGRAIRCYTGMFDDNQGISAVAFLDKDRLFAATKTSIYELDLRAPGIVVKNAVGSLPDIADDMINQISVQARRGSKKVAVADDSGKVTLLDASLRPPKPIRTFQFPGGEDFCTCVAFRPRVQWDLACGFHSTSTLGLWDSSRGQRGCRAISVEAGSLSAAGAKDADADDPTTAPSAVSSCQLFNPPYINGLSFSADGRFVAVAKGNGEVGVYDFVEGSMVALLEGGHSTSVAGVSFLDVQGADLPGKGASGVRGRSGRSGPFILASVGNDRVLNLWECPLLPASGNDVPSGIMTPARVLKRFSGLPGKPNWMVSAVRPCQEAREAGVVCFQIFVATTSAHIAVLNTCLVKQEQ</sequence>
<dbReference type="PANTHER" id="PTHR44666:SF1">
    <property type="entry name" value="WD REPEAT-CONTAINING PROTEIN 53"/>
    <property type="match status" value="1"/>
</dbReference>
<dbReference type="KEGG" id="ngd:NGA_2029200"/>
<reference evidence="1" key="1">
    <citation type="journal article" date="2012" name="Bioengineered">
        <title>Additional insights into the genome of the oleaginous model alga Nannochloropsis gaditana.</title>
        <authorList>
            <person name="Jinkerson R.E."/>
            <person name="Radakovits R."/>
            <person name="Posewitz M.C."/>
        </authorList>
    </citation>
    <scope>NUCLEOTIDE SEQUENCE</scope>
    <source>
        <strain evidence="1">CCMP526</strain>
    </source>
</reference>
<name>I2CP74_NANGC</name>
<dbReference type="AlphaFoldDB" id="I2CP74"/>
<dbReference type="InterPro" id="IPR015943">
    <property type="entry name" value="WD40/YVTN_repeat-like_dom_sf"/>
</dbReference>
<evidence type="ECO:0000313" key="1">
    <source>
        <dbReference type="EMBL" id="AFJ68707.1"/>
    </source>
</evidence>
<dbReference type="OrthoDB" id="2161379at2759"/>
<dbReference type="InterPro" id="IPR001680">
    <property type="entry name" value="WD40_rpt"/>
</dbReference>
<accession>I2CP74</accession>
<organism evidence="1">
    <name type="scientific">Nannochloropsis gaditana (strain CCMP526)</name>
    <name type="common">Green microalga</name>
    <name type="synonym">Microchloropsis gaditana</name>
    <dbReference type="NCBI Taxonomy" id="1093141"/>
    <lineage>
        <taxon>Eukaryota</taxon>
        <taxon>Sar</taxon>
        <taxon>Stramenopiles</taxon>
        <taxon>Ochrophyta</taxon>
        <taxon>Eustigmatophyceae</taxon>
        <taxon>Eustigmatales</taxon>
        <taxon>Monodopsidaceae</taxon>
        <taxon>Nannochloropsis</taxon>
    </lineage>
</organism>
<dbReference type="Gene3D" id="2.130.10.10">
    <property type="entry name" value="YVTN repeat-like/Quinoprotein amine dehydrogenase"/>
    <property type="match status" value="2"/>
</dbReference>
<dbReference type="RefSeq" id="XP_005855996.1">
    <property type="nucleotide sequence ID" value="XM_005855934.1"/>
</dbReference>
<dbReference type="InterPro" id="IPR019775">
    <property type="entry name" value="WD40_repeat_CS"/>
</dbReference>
<dbReference type="PROSITE" id="PS50082">
    <property type="entry name" value="WD_REPEATS_2"/>
    <property type="match status" value="1"/>
</dbReference>
<dbReference type="PANTHER" id="PTHR44666">
    <property type="entry name" value="WD REPEAT-CONTAINING PROTEIN 53"/>
    <property type="match status" value="1"/>
</dbReference>
<gene>
    <name evidence="1" type="ORF">NGATSA_2029200</name>
</gene>
<dbReference type="InterPro" id="IPR042453">
    <property type="entry name" value="WDR53"/>
</dbReference>
<dbReference type="PROSITE" id="PS00678">
    <property type="entry name" value="WD_REPEATS_1"/>
    <property type="match status" value="1"/>
</dbReference>
<dbReference type="Pfam" id="PF00400">
    <property type="entry name" value="WD40"/>
    <property type="match status" value="1"/>
</dbReference>
<dbReference type="SMART" id="SM00320">
    <property type="entry name" value="WD40"/>
    <property type="match status" value="4"/>
</dbReference>
<dbReference type="InterPro" id="IPR036322">
    <property type="entry name" value="WD40_repeat_dom_sf"/>
</dbReference>